<evidence type="ECO:0000259" key="1">
    <source>
        <dbReference type="PROSITE" id="PS51412"/>
    </source>
</evidence>
<dbReference type="STRING" id="930990.A0A067M8S9"/>
<dbReference type="InterPro" id="IPR020864">
    <property type="entry name" value="MACPF"/>
</dbReference>
<dbReference type="InParanoid" id="A0A067M8S9"/>
<dbReference type="EMBL" id="KL198053">
    <property type="protein sequence ID" value="KDQ11959.1"/>
    <property type="molecule type" value="Genomic_DNA"/>
</dbReference>
<proteinExistence type="predicted"/>
<dbReference type="PROSITE" id="PS51412">
    <property type="entry name" value="MACPF_2"/>
    <property type="match status" value="1"/>
</dbReference>
<protein>
    <recommendedName>
        <fullName evidence="1">MACPF domain-containing protein</fullName>
    </recommendedName>
</protein>
<organism evidence="2 3">
    <name type="scientific">Botryobasidium botryosum (strain FD-172 SS1)</name>
    <dbReference type="NCBI Taxonomy" id="930990"/>
    <lineage>
        <taxon>Eukaryota</taxon>
        <taxon>Fungi</taxon>
        <taxon>Dikarya</taxon>
        <taxon>Basidiomycota</taxon>
        <taxon>Agaricomycotina</taxon>
        <taxon>Agaricomycetes</taxon>
        <taxon>Cantharellales</taxon>
        <taxon>Botryobasidiaceae</taxon>
        <taxon>Botryobasidium</taxon>
    </lineage>
</organism>
<dbReference type="Proteomes" id="UP000027195">
    <property type="component" value="Unassembled WGS sequence"/>
</dbReference>
<evidence type="ECO:0000313" key="2">
    <source>
        <dbReference type="EMBL" id="KDQ11959.1"/>
    </source>
</evidence>
<evidence type="ECO:0000313" key="3">
    <source>
        <dbReference type="Proteomes" id="UP000027195"/>
    </source>
</evidence>
<dbReference type="AlphaFoldDB" id="A0A067M8S9"/>
<keyword evidence="3" id="KW-1185">Reference proteome</keyword>
<dbReference type="InterPro" id="IPR054586">
    <property type="entry name" value="MACPF_1_fungal"/>
</dbReference>
<dbReference type="Pfam" id="PF22693">
    <property type="entry name" value="MACPF_1"/>
    <property type="match status" value="1"/>
</dbReference>
<dbReference type="HOGENOM" id="CLU_806515_0_0_1"/>
<dbReference type="OrthoDB" id="2737493at2759"/>
<reference evidence="3" key="1">
    <citation type="journal article" date="2014" name="Proc. Natl. Acad. Sci. U.S.A.">
        <title>Extensive sampling of basidiomycete genomes demonstrates inadequacy of the white-rot/brown-rot paradigm for wood decay fungi.</title>
        <authorList>
            <person name="Riley R."/>
            <person name="Salamov A.A."/>
            <person name="Brown D.W."/>
            <person name="Nagy L.G."/>
            <person name="Floudas D."/>
            <person name="Held B.W."/>
            <person name="Levasseur A."/>
            <person name="Lombard V."/>
            <person name="Morin E."/>
            <person name="Otillar R."/>
            <person name="Lindquist E.A."/>
            <person name="Sun H."/>
            <person name="LaButti K.M."/>
            <person name="Schmutz J."/>
            <person name="Jabbour D."/>
            <person name="Luo H."/>
            <person name="Baker S.E."/>
            <person name="Pisabarro A.G."/>
            <person name="Walton J.D."/>
            <person name="Blanchette R.A."/>
            <person name="Henrissat B."/>
            <person name="Martin F."/>
            <person name="Cullen D."/>
            <person name="Hibbett D.S."/>
            <person name="Grigoriev I.V."/>
        </authorList>
    </citation>
    <scope>NUCLEOTIDE SEQUENCE [LARGE SCALE GENOMIC DNA]</scope>
    <source>
        <strain evidence="3">FD-172 SS1</strain>
    </source>
</reference>
<gene>
    <name evidence="2" type="ORF">BOTBODRAFT_427142</name>
</gene>
<feature type="domain" description="MACPF" evidence="1">
    <location>
        <begin position="6"/>
        <end position="336"/>
    </location>
</feature>
<accession>A0A067M8S9</accession>
<sequence>MNDIELPPTKEDMIVKPGGAADLGAFLDWNKFGLAQWVELIKNNNLLSGVRMDQAYGPTPSAYPLVKAPPSLDKFYTYRNPNAYIDSQTTYSMRDSKYISQGWAKASLSVGTPFVSAAAEASYQQMSSKHTVGKKIFTTAKYKYGFVTIVMDPKDMEPSDKFTTAIKEAVKRSSEDEKKEALKDVFKKFGHSFQTEVTLGGVLVSTESTTTTATMTEEKFEAELKAKLSGAAGAGLYSASAAAAGGFSKDVMEKAMEQQQRLTITAKGGNPLLSSAIGSWIPSVADYRTWRIIDVRSAVSVTEFIRDADLKTQVEKLTAADPQAQARPLRGRCIPNRAGMHDSH</sequence>
<name>A0A067M8S9_BOTB1</name>